<organism evidence="2 3">
    <name type="scientific">[Candida] anglica</name>
    <dbReference type="NCBI Taxonomy" id="148631"/>
    <lineage>
        <taxon>Eukaryota</taxon>
        <taxon>Fungi</taxon>
        <taxon>Dikarya</taxon>
        <taxon>Ascomycota</taxon>
        <taxon>Saccharomycotina</taxon>
        <taxon>Pichiomycetes</taxon>
        <taxon>Debaryomycetaceae</taxon>
        <taxon>Kurtzmaniella</taxon>
    </lineage>
</organism>
<dbReference type="EMBL" id="OZ004259">
    <property type="protein sequence ID" value="CAK7918881.1"/>
    <property type="molecule type" value="Genomic_DNA"/>
</dbReference>
<evidence type="ECO:0000313" key="2">
    <source>
        <dbReference type="EMBL" id="CAK7918881.1"/>
    </source>
</evidence>
<dbReference type="Proteomes" id="UP001497600">
    <property type="component" value="Chromosome G"/>
</dbReference>
<sequence length="148" mass="16340">MKFSTIASLFSIAAFASASIDKLSPAACPILDTDLEDFFLVIGENEWFFYLGSGDSNVLHTLLINSDAEGKFDFWIGENAIKDCSCYPNTQPDYSVAPGEKLQLELDVTPNMLYGVRVKGISEAWDIVSSPVSHRWGPTVPIEKCPRK</sequence>
<name>A0ABP0EIC7_9ASCO</name>
<feature type="signal peptide" evidence="1">
    <location>
        <begin position="1"/>
        <end position="18"/>
    </location>
</feature>
<evidence type="ECO:0000256" key="1">
    <source>
        <dbReference type="SAM" id="SignalP"/>
    </source>
</evidence>
<reference evidence="2 3" key="1">
    <citation type="submission" date="2024-01" db="EMBL/GenBank/DDBJ databases">
        <authorList>
            <consortium name="Genoscope - CEA"/>
            <person name="William W."/>
        </authorList>
    </citation>
    <scope>NUCLEOTIDE SEQUENCE [LARGE SCALE GENOMIC DNA]</scope>
    <source>
        <strain evidence="2 3">29B2s-10</strain>
    </source>
</reference>
<evidence type="ECO:0000313" key="3">
    <source>
        <dbReference type="Proteomes" id="UP001497600"/>
    </source>
</evidence>
<keyword evidence="3" id="KW-1185">Reference proteome</keyword>
<protein>
    <submittedName>
        <fullName evidence="2">Uncharacterized protein</fullName>
    </submittedName>
</protein>
<feature type="chain" id="PRO_5045195496" evidence="1">
    <location>
        <begin position="19"/>
        <end position="148"/>
    </location>
</feature>
<keyword evidence="1" id="KW-0732">Signal</keyword>
<accession>A0ABP0EIC7</accession>
<gene>
    <name evidence="2" type="ORF">CAAN4_G15324</name>
</gene>
<proteinExistence type="predicted"/>